<evidence type="ECO:0000313" key="4">
    <source>
        <dbReference type="EMBL" id="KIJ98199.1"/>
    </source>
</evidence>
<dbReference type="HOGENOM" id="CLU_061219_0_0_1"/>
<feature type="region of interest" description="Disordered" evidence="1">
    <location>
        <begin position="360"/>
        <end position="382"/>
    </location>
</feature>
<feature type="transmembrane region" description="Helical" evidence="2">
    <location>
        <begin position="157"/>
        <end position="179"/>
    </location>
</feature>
<feature type="domain" description="DUF6534" evidence="3">
    <location>
        <begin position="244"/>
        <end position="332"/>
    </location>
</feature>
<reference evidence="5" key="2">
    <citation type="submission" date="2015-01" db="EMBL/GenBank/DDBJ databases">
        <title>Evolutionary Origins and Diversification of the Mycorrhizal Mutualists.</title>
        <authorList>
            <consortium name="DOE Joint Genome Institute"/>
            <consortium name="Mycorrhizal Genomics Consortium"/>
            <person name="Kohler A."/>
            <person name="Kuo A."/>
            <person name="Nagy L.G."/>
            <person name="Floudas D."/>
            <person name="Copeland A."/>
            <person name="Barry K.W."/>
            <person name="Cichocki N."/>
            <person name="Veneault-Fourrey C."/>
            <person name="LaButti K."/>
            <person name="Lindquist E.A."/>
            <person name="Lipzen A."/>
            <person name="Lundell T."/>
            <person name="Morin E."/>
            <person name="Murat C."/>
            <person name="Riley R."/>
            <person name="Ohm R."/>
            <person name="Sun H."/>
            <person name="Tunlid A."/>
            <person name="Henrissat B."/>
            <person name="Grigoriev I.V."/>
            <person name="Hibbett D.S."/>
            <person name="Martin F."/>
        </authorList>
    </citation>
    <scope>NUCLEOTIDE SEQUENCE [LARGE SCALE GENOMIC DNA]</scope>
    <source>
        <strain evidence="5">LaAM-08-1</strain>
    </source>
</reference>
<feature type="transmembrane region" description="Helical" evidence="2">
    <location>
        <begin position="116"/>
        <end position="137"/>
    </location>
</feature>
<dbReference type="Proteomes" id="UP000054477">
    <property type="component" value="Unassembled WGS sequence"/>
</dbReference>
<feature type="transmembrane region" description="Helical" evidence="2">
    <location>
        <begin position="308"/>
        <end position="328"/>
    </location>
</feature>
<keyword evidence="5" id="KW-1185">Reference proteome</keyword>
<proteinExistence type="predicted"/>
<protein>
    <recommendedName>
        <fullName evidence="3">DUF6534 domain-containing protein</fullName>
    </recommendedName>
</protein>
<evidence type="ECO:0000313" key="5">
    <source>
        <dbReference type="Proteomes" id="UP000054477"/>
    </source>
</evidence>
<evidence type="ECO:0000256" key="1">
    <source>
        <dbReference type="SAM" id="MobiDB-lite"/>
    </source>
</evidence>
<evidence type="ECO:0000256" key="2">
    <source>
        <dbReference type="SAM" id="Phobius"/>
    </source>
</evidence>
<dbReference type="AlphaFoldDB" id="A0A0C9WMI2"/>
<organism evidence="4 5">
    <name type="scientific">Laccaria amethystina LaAM-08-1</name>
    <dbReference type="NCBI Taxonomy" id="1095629"/>
    <lineage>
        <taxon>Eukaryota</taxon>
        <taxon>Fungi</taxon>
        <taxon>Dikarya</taxon>
        <taxon>Basidiomycota</taxon>
        <taxon>Agaricomycotina</taxon>
        <taxon>Agaricomycetes</taxon>
        <taxon>Agaricomycetidae</taxon>
        <taxon>Agaricales</taxon>
        <taxon>Agaricineae</taxon>
        <taxon>Hydnangiaceae</taxon>
        <taxon>Laccaria</taxon>
    </lineage>
</organism>
<dbReference type="OrthoDB" id="3049086at2759"/>
<evidence type="ECO:0000259" key="3">
    <source>
        <dbReference type="Pfam" id="PF20152"/>
    </source>
</evidence>
<feature type="transmembrane region" description="Helical" evidence="2">
    <location>
        <begin position="191"/>
        <end position="212"/>
    </location>
</feature>
<feature type="transmembrane region" description="Helical" evidence="2">
    <location>
        <begin position="275"/>
        <end position="302"/>
    </location>
</feature>
<dbReference type="EMBL" id="KN838674">
    <property type="protein sequence ID" value="KIJ98199.1"/>
    <property type="molecule type" value="Genomic_DNA"/>
</dbReference>
<gene>
    <name evidence="4" type="ORF">K443DRAFT_680918</name>
</gene>
<accession>A0A0C9WMI2</accession>
<feature type="transmembrane region" description="Helical" evidence="2">
    <location>
        <begin position="232"/>
        <end position="254"/>
    </location>
</feature>
<feature type="transmembrane region" description="Helical" evidence="2">
    <location>
        <begin position="79"/>
        <end position="104"/>
    </location>
</feature>
<keyword evidence="2" id="KW-1133">Transmembrane helix</keyword>
<keyword evidence="2" id="KW-0812">Transmembrane</keyword>
<sequence>MPSDLAGPQTTLNLFAEHTRSSVELVRQSLNVFQLPPTLSTCRWKIPIFYFRSHLLPLKSIKSLAEVMGPPHAVSNGELAAPLIGAMIASAMYGTLICQTAWYFRAFPKDPLYLKILIVLLCASETAGLVLDTRSIWYYFIRRGIGVDPETLISCNYWSAAAFFIPTEFTCFLVEVLFIKRMWSLASKKNYILAVVVLVPFLIGWGFTINFLQGVLRHYCAPQRKATNFSLLMSFGMRVFSSGVVTATMCILLCRRASPLSSVQMVQTQKMLRIVHYLVLGSLSTGMLMWCIAISFMITYIVLSDSPIPFGIYNVRGSFFANAVLVSLNDRARYRRILTETISLRTSEIVLPATIASCSTETPTESSQQKSDSQTAGTPKTP</sequence>
<name>A0A0C9WMI2_9AGAR</name>
<dbReference type="Pfam" id="PF20152">
    <property type="entry name" value="DUF6534"/>
    <property type="match status" value="1"/>
</dbReference>
<keyword evidence="2" id="KW-0472">Membrane</keyword>
<dbReference type="InterPro" id="IPR045339">
    <property type="entry name" value="DUF6534"/>
</dbReference>
<reference evidence="4 5" key="1">
    <citation type="submission" date="2014-04" db="EMBL/GenBank/DDBJ databases">
        <authorList>
            <consortium name="DOE Joint Genome Institute"/>
            <person name="Kuo A."/>
            <person name="Kohler A."/>
            <person name="Nagy L.G."/>
            <person name="Floudas D."/>
            <person name="Copeland A."/>
            <person name="Barry K.W."/>
            <person name="Cichocki N."/>
            <person name="Veneault-Fourrey C."/>
            <person name="LaButti K."/>
            <person name="Lindquist E.A."/>
            <person name="Lipzen A."/>
            <person name="Lundell T."/>
            <person name="Morin E."/>
            <person name="Murat C."/>
            <person name="Sun H."/>
            <person name="Tunlid A."/>
            <person name="Henrissat B."/>
            <person name="Grigoriev I.V."/>
            <person name="Hibbett D.S."/>
            <person name="Martin F."/>
            <person name="Nordberg H.P."/>
            <person name="Cantor M.N."/>
            <person name="Hua S.X."/>
        </authorList>
    </citation>
    <scope>NUCLEOTIDE SEQUENCE [LARGE SCALE GENOMIC DNA]</scope>
    <source>
        <strain evidence="4 5">LaAM-08-1</strain>
    </source>
</reference>